<proteinExistence type="predicted"/>
<dbReference type="SMART" id="SM00409">
    <property type="entry name" value="IG"/>
    <property type="match status" value="1"/>
</dbReference>
<feature type="domain" description="Ig-like" evidence="1">
    <location>
        <begin position="13"/>
        <end position="116"/>
    </location>
</feature>
<accession>A0A8D2LBJ3</accession>
<dbReference type="InterPro" id="IPR036179">
    <property type="entry name" value="Ig-like_dom_sf"/>
</dbReference>
<dbReference type="Pfam" id="PF07686">
    <property type="entry name" value="V-set"/>
    <property type="match status" value="1"/>
</dbReference>
<dbReference type="InterPro" id="IPR013106">
    <property type="entry name" value="Ig_V-set"/>
</dbReference>
<evidence type="ECO:0000313" key="3">
    <source>
        <dbReference type="Proteomes" id="UP000694545"/>
    </source>
</evidence>
<protein>
    <recommendedName>
        <fullName evidence="1">Ig-like domain-containing protein</fullName>
    </recommendedName>
</protein>
<dbReference type="Proteomes" id="UP000694545">
    <property type="component" value="Unplaced"/>
</dbReference>
<evidence type="ECO:0000313" key="2">
    <source>
        <dbReference type="Ensembl" id="ENSVKKP00000019838.1"/>
    </source>
</evidence>
<dbReference type="PANTHER" id="PTHR23267">
    <property type="entry name" value="IMMUNOGLOBULIN LIGHT CHAIN"/>
    <property type="match status" value="1"/>
</dbReference>
<keyword evidence="3" id="KW-1185">Reference proteome</keyword>
<dbReference type="AlphaFoldDB" id="A0A8D2LBJ3"/>
<dbReference type="PROSITE" id="PS50835">
    <property type="entry name" value="IG_LIKE"/>
    <property type="match status" value="1"/>
</dbReference>
<reference evidence="2" key="1">
    <citation type="submission" date="2025-08" db="UniProtKB">
        <authorList>
            <consortium name="Ensembl"/>
        </authorList>
    </citation>
    <scope>IDENTIFICATION</scope>
</reference>
<name>A0A8D2LBJ3_VARKO</name>
<dbReference type="SUPFAM" id="SSF48726">
    <property type="entry name" value="Immunoglobulin"/>
    <property type="match status" value="1"/>
</dbReference>
<dbReference type="SMART" id="SM00406">
    <property type="entry name" value="IGv"/>
    <property type="match status" value="1"/>
</dbReference>
<dbReference type="InterPro" id="IPR050150">
    <property type="entry name" value="IgV_Light_Chain"/>
</dbReference>
<organism evidence="2 3">
    <name type="scientific">Varanus komodoensis</name>
    <name type="common">Komodo dragon</name>
    <dbReference type="NCBI Taxonomy" id="61221"/>
    <lineage>
        <taxon>Eukaryota</taxon>
        <taxon>Metazoa</taxon>
        <taxon>Chordata</taxon>
        <taxon>Craniata</taxon>
        <taxon>Vertebrata</taxon>
        <taxon>Euteleostomi</taxon>
        <taxon>Lepidosauria</taxon>
        <taxon>Squamata</taxon>
        <taxon>Bifurcata</taxon>
        <taxon>Unidentata</taxon>
        <taxon>Episquamata</taxon>
        <taxon>Toxicofera</taxon>
        <taxon>Anguimorpha</taxon>
        <taxon>Paleoanguimorpha</taxon>
        <taxon>Varanoidea</taxon>
        <taxon>Varanidae</taxon>
        <taxon>Varanus</taxon>
    </lineage>
</organism>
<sequence length="238" mass="26606">MTNGHAWIYMSGPSYVSVNLRGQQQEERETAKLSCTISSNPSTIGWVQQKAGQAPHFVHCDGCSSRGPGIPNRFTASRSGNMGYLTISSLQAEDEADYYCYMWYSSGRVFHDGSVEWGTETKTSSLLEDMQPCFSAKLSFTCVPLVPVPFPRQEGHPPMTFPKIGLFCCASQQSLAHFFHTFLIGSQEHIWLCALRKPQNSVLLGGKFSGSTICDFEQRRVLVLKTSEFDNLTELIFY</sequence>
<dbReference type="Ensembl" id="ENSVKKT00000020325.1">
    <property type="protein sequence ID" value="ENSVKKP00000019838.1"/>
    <property type="gene ID" value="ENSVKKG00000013422.1"/>
</dbReference>
<dbReference type="Gene3D" id="2.60.40.10">
    <property type="entry name" value="Immunoglobulins"/>
    <property type="match status" value="1"/>
</dbReference>
<reference evidence="2" key="2">
    <citation type="submission" date="2025-09" db="UniProtKB">
        <authorList>
            <consortium name="Ensembl"/>
        </authorList>
    </citation>
    <scope>IDENTIFICATION</scope>
</reference>
<evidence type="ECO:0000259" key="1">
    <source>
        <dbReference type="PROSITE" id="PS50835"/>
    </source>
</evidence>
<dbReference type="InterPro" id="IPR003599">
    <property type="entry name" value="Ig_sub"/>
</dbReference>
<dbReference type="InterPro" id="IPR013783">
    <property type="entry name" value="Ig-like_fold"/>
</dbReference>
<dbReference type="InterPro" id="IPR007110">
    <property type="entry name" value="Ig-like_dom"/>
</dbReference>